<dbReference type="Proteomes" id="UP000018861">
    <property type="component" value="Unassembled WGS sequence"/>
</dbReference>
<protein>
    <submittedName>
        <fullName evidence="1">Uncharacterized protein</fullName>
    </submittedName>
</protein>
<evidence type="ECO:0000313" key="1">
    <source>
        <dbReference type="EMBL" id="GAE14901.1"/>
    </source>
</evidence>
<sequence>MKKVRRVCFQSPPPFFQSPCVFTFKARRLFWVFLQSYKFLLKESTDLSDEFCF</sequence>
<evidence type="ECO:0000313" key="2">
    <source>
        <dbReference type="Proteomes" id="UP000018861"/>
    </source>
</evidence>
<dbReference type="EMBL" id="BAIQ01000008">
    <property type="protein sequence ID" value="GAE14901.1"/>
    <property type="molecule type" value="Genomic_DNA"/>
</dbReference>
<name>W4P547_9BACE</name>
<gene>
    <name evidence="1" type="ORF">JCM6292_1096</name>
</gene>
<proteinExistence type="predicted"/>
<dbReference type="AlphaFoldDB" id="W4P547"/>
<reference evidence="1 2" key="1">
    <citation type="journal article" date="2014" name="Genome Announc.">
        <title>Draft Genome Sequences of Three Strains of Bacteroides pyogenes Isolated from a Cat and Swine.</title>
        <authorList>
            <person name="Sakamoto M."/>
            <person name="Oshima K."/>
            <person name="Suda W."/>
            <person name="Kitamura K."/>
            <person name="Iida T."/>
            <person name="Hattori M."/>
            <person name="Ohkuma M."/>
        </authorList>
    </citation>
    <scope>NUCLEOTIDE SEQUENCE [LARGE SCALE GENOMIC DNA]</scope>
    <source>
        <strain evidence="1 2">JCM 6292</strain>
    </source>
</reference>
<accession>W4P547</accession>
<organism evidence="1 2">
    <name type="scientific">Bacteroides pyogenes JCM 6292</name>
    <dbReference type="NCBI Taxonomy" id="1235809"/>
    <lineage>
        <taxon>Bacteria</taxon>
        <taxon>Pseudomonadati</taxon>
        <taxon>Bacteroidota</taxon>
        <taxon>Bacteroidia</taxon>
        <taxon>Bacteroidales</taxon>
        <taxon>Bacteroidaceae</taxon>
        <taxon>Bacteroides</taxon>
    </lineage>
</organism>
<comment type="caution">
    <text evidence="1">The sequence shown here is derived from an EMBL/GenBank/DDBJ whole genome shotgun (WGS) entry which is preliminary data.</text>
</comment>